<keyword evidence="1" id="KW-0238">DNA-binding</keyword>
<dbReference type="SUPFAM" id="SSF46785">
    <property type="entry name" value="Winged helix' DNA-binding domain"/>
    <property type="match status" value="1"/>
</dbReference>
<dbReference type="GO" id="GO:0003677">
    <property type="term" value="F:DNA binding"/>
    <property type="evidence" value="ECO:0007669"/>
    <property type="project" value="UniProtKB-KW"/>
</dbReference>
<name>A0AAP6ZUH5_PAEAL</name>
<dbReference type="PANTHER" id="PTHR33164:SF99">
    <property type="entry name" value="MARR FAMILY REGULATORY PROTEIN"/>
    <property type="match status" value="1"/>
</dbReference>
<dbReference type="InterPro" id="IPR036388">
    <property type="entry name" value="WH-like_DNA-bd_sf"/>
</dbReference>
<reference evidence="3 4" key="1">
    <citation type="submission" date="2020-05" db="EMBL/GenBank/DDBJ databases">
        <title>Whole genome sequencing and identification of novel metabolites from Paenibacillus alvei strain JR949.</title>
        <authorList>
            <person name="Rajendhran J."/>
            <person name="Sree Pranav P."/>
            <person name="Mahalakshmi B."/>
            <person name="Karthikeyan R."/>
        </authorList>
    </citation>
    <scope>NUCLEOTIDE SEQUENCE [LARGE SCALE GENOMIC DNA]</scope>
    <source>
        <strain evidence="3 4">JR949</strain>
    </source>
</reference>
<protein>
    <submittedName>
        <fullName evidence="3">MarR family transcriptional regulator</fullName>
    </submittedName>
</protein>
<proteinExistence type="predicted"/>
<gene>
    <name evidence="3" type="ORF">HMI46_05480</name>
</gene>
<dbReference type="InterPro" id="IPR039422">
    <property type="entry name" value="MarR/SlyA-like"/>
</dbReference>
<comment type="caution">
    <text evidence="3">The sequence shown here is derived from an EMBL/GenBank/DDBJ whole genome shotgun (WGS) entry which is preliminary data.</text>
</comment>
<sequence length="172" mass="20111">MTYASRTCTLKNTDDRRGCDGLPNREQLLQLQMNFRSMLRGMRTQWERHLELQNLNVNMTQFAVLDLLFRNGSMKVTDVAKELRLTPGAVTGITDKLTQMDYVARNRDELDRRINYLELTEAGRQKVKAVEIQREFVFARYFEGIPDEDLLHFLHICQQVNLNLDEISEVGE</sequence>
<dbReference type="Gene3D" id="1.10.10.10">
    <property type="entry name" value="Winged helix-like DNA-binding domain superfamily/Winged helix DNA-binding domain"/>
    <property type="match status" value="1"/>
</dbReference>
<dbReference type="Pfam" id="PF01047">
    <property type="entry name" value="MarR"/>
    <property type="match status" value="1"/>
</dbReference>
<dbReference type="Proteomes" id="UP000552038">
    <property type="component" value="Unassembled WGS sequence"/>
</dbReference>
<evidence type="ECO:0000313" key="4">
    <source>
        <dbReference type="Proteomes" id="UP000552038"/>
    </source>
</evidence>
<dbReference type="SMART" id="SM00347">
    <property type="entry name" value="HTH_MARR"/>
    <property type="match status" value="1"/>
</dbReference>
<dbReference type="AlphaFoldDB" id="A0AAP6ZUH5"/>
<dbReference type="InterPro" id="IPR000835">
    <property type="entry name" value="HTH_MarR-typ"/>
</dbReference>
<dbReference type="PANTHER" id="PTHR33164">
    <property type="entry name" value="TRANSCRIPTIONAL REGULATOR, MARR FAMILY"/>
    <property type="match status" value="1"/>
</dbReference>
<evidence type="ECO:0000259" key="2">
    <source>
        <dbReference type="PROSITE" id="PS50995"/>
    </source>
</evidence>
<evidence type="ECO:0000256" key="1">
    <source>
        <dbReference type="ARBA" id="ARBA00023125"/>
    </source>
</evidence>
<organism evidence="3 4">
    <name type="scientific">Paenibacillus alvei</name>
    <name type="common">Bacillus alvei</name>
    <dbReference type="NCBI Taxonomy" id="44250"/>
    <lineage>
        <taxon>Bacteria</taxon>
        <taxon>Bacillati</taxon>
        <taxon>Bacillota</taxon>
        <taxon>Bacilli</taxon>
        <taxon>Bacillales</taxon>
        <taxon>Paenibacillaceae</taxon>
        <taxon>Paenibacillus</taxon>
    </lineage>
</organism>
<dbReference type="PROSITE" id="PS50995">
    <property type="entry name" value="HTH_MARR_2"/>
    <property type="match status" value="1"/>
</dbReference>
<dbReference type="GO" id="GO:0006950">
    <property type="term" value="P:response to stress"/>
    <property type="evidence" value="ECO:0007669"/>
    <property type="project" value="TreeGrafter"/>
</dbReference>
<dbReference type="GO" id="GO:0003700">
    <property type="term" value="F:DNA-binding transcription factor activity"/>
    <property type="evidence" value="ECO:0007669"/>
    <property type="project" value="InterPro"/>
</dbReference>
<dbReference type="InterPro" id="IPR036390">
    <property type="entry name" value="WH_DNA-bd_sf"/>
</dbReference>
<evidence type="ECO:0000313" key="3">
    <source>
        <dbReference type="EMBL" id="NOJ70001.1"/>
    </source>
</evidence>
<dbReference type="EMBL" id="JABFOR010000004">
    <property type="protein sequence ID" value="NOJ70001.1"/>
    <property type="molecule type" value="Genomic_DNA"/>
</dbReference>
<accession>A0AAP6ZUH5</accession>
<feature type="domain" description="HTH marR-type" evidence="2">
    <location>
        <begin position="25"/>
        <end position="162"/>
    </location>
</feature>